<dbReference type="KEGG" id="vg:921123"/>
<sequence>MSNTWMFARLQMIVSYRSGNTRLKTRNFHITKVWGGILNAESTYMICVRYPSCDRETMRLRADNHISSNAKYLLYFSGMRYNMNPCCSWSRVL</sequence>
<dbReference type="GeneID" id="921123"/>
<organismHost>
    <name type="scientific">Tupaia belangeri</name>
    <name type="common">Common tree shrew</name>
    <name type="synonym">Tupaia glis belangeri</name>
    <dbReference type="NCBI Taxonomy" id="37347"/>
</organismHost>
<accession>Q91TU2</accession>
<dbReference type="Proteomes" id="UP000137095">
    <property type="component" value="Segment"/>
</dbReference>
<evidence type="ECO:0000313" key="2">
    <source>
        <dbReference type="Proteomes" id="UP000137095"/>
    </source>
</evidence>
<organism evidence="1 2">
    <name type="scientific">Tupaiid herpesvirus 1 (strain 1)</name>
    <name type="common">TuHV-1</name>
    <name type="synonym">Herpesvirus tupaia (strain 1)</name>
    <dbReference type="NCBI Taxonomy" id="10397"/>
    <lineage>
        <taxon>Viruses</taxon>
        <taxon>Duplodnaviria</taxon>
        <taxon>Heunggongvirae</taxon>
        <taxon>Peploviricota</taxon>
        <taxon>Herviviricetes</taxon>
        <taxon>Herpesvirales</taxon>
        <taxon>Orthoherpesviridae</taxon>
        <taxon>Betaherpesvirinae</taxon>
        <taxon>Quwivirus</taxon>
        <taxon>Quwivirus tupaiidbeta1</taxon>
    </lineage>
</organism>
<name>Q91TU2_TUHV1</name>
<keyword evidence="2" id="KW-1185">Reference proteome</keyword>
<proteinExistence type="predicted"/>
<dbReference type="EMBL" id="AF281817">
    <property type="protein sequence ID" value="AAK57045.1"/>
    <property type="molecule type" value="Genomic_DNA"/>
</dbReference>
<reference evidence="1 2" key="1">
    <citation type="journal article" date="2001" name="J. Virol.">
        <title>Analysis and characterization of the complete genome of tupaia (tree shrew) herpesvirus.</title>
        <authorList>
            <person name="Bahr U."/>
            <person name="Darai G."/>
        </authorList>
    </citation>
    <scope>NUCLEOTIDE SEQUENCE [LARGE SCALE GENOMIC DNA]</scope>
    <source>
        <strain evidence="1">2</strain>
    </source>
</reference>
<dbReference type="RefSeq" id="NP_116350.1">
    <property type="nucleotide sequence ID" value="NC_002794.1"/>
</dbReference>
<protein>
    <submittedName>
        <fullName evidence="1">T19</fullName>
    </submittedName>
</protein>
<evidence type="ECO:0000313" key="1">
    <source>
        <dbReference type="EMBL" id="AAK57045.1"/>
    </source>
</evidence>